<dbReference type="Pfam" id="PF02230">
    <property type="entry name" value="Abhydrolase_2"/>
    <property type="match status" value="1"/>
</dbReference>
<feature type="domain" description="Phospholipase/carboxylesterase/thioesterase" evidence="1">
    <location>
        <begin position="9"/>
        <end position="194"/>
    </location>
</feature>
<protein>
    <submittedName>
        <fullName evidence="2">Alpha/beta hydrolase</fullName>
    </submittedName>
</protein>
<dbReference type="Gene3D" id="3.40.50.1820">
    <property type="entry name" value="alpha/beta hydrolase"/>
    <property type="match status" value="1"/>
</dbReference>
<reference evidence="3" key="1">
    <citation type="submission" date="2023-07" db="EMBL/GenBank/DDBJ databases">
        <title>Novel Mycoplasma species identified in domestic and wild animals.</title>
        <authorList>
            <person name="Volokhov D.V."/>
            <person name="Furtak V.A."/>
            <person name="Zagorodnyaya T.A."/>
        </authorList>
    </citation>
    <scope>NUCLEOTIDE SEQUENCE [LARGE SCALE GENOMIC DNA]</scope>
    <source>
        <strain evidence="3">92-19</strain>
    </source>
</reference>
<dbReference type="Proteomes" id="UP001209076">
    <property type="component" value="Unassembled WGS sequence"/>
</dbReference>
<dbReference type="GO" id="GO:0016787">
    <property type="term" value="F:hydrolase activity"/>
    <property type="evidence" value="ECO:0007669"/>
    <property type="project" value="UniProtKB-KW"/>
</dbReference>
<accession>A0ABT2PX16</accession>
<organism evidence="2 3">
    <name type="scientific">Paracholeplasma vituli</name>
    <dbReference type="NCBI Taxonomy" id="69473"/>
    <lineage>
        <taxon>Bacteria</taxon>
        <taxon>Bacillati</taxon>
        <taxon>Mycoplasmatota</taxon>
        <taxon>Mollicutes</taxon>
        <taxon>Acholeplasmatales</taxon>
        <taxon>Acholeplasmataceae</taxon>
        <taxon>Paracholeplasma</taxon>
    </lineage>
</organism>
<name>A0ABT2PX16_9MOLU</name>
<keyword evidence="2" id="KW-0378">Hydrolase</keyword>
<dbReference type="SUPFAM" id="SSF53474">
    <property type="entry name" value="alpha/beta-Hydrolases"/>
    <property type="match status" value="1"/>
</dbReference>
<evidence type="ECO:0000313" key="3">
    <source>
        <dbReference type="Proteomes" id="UP001209076"/>
    </source>
</evidence>
<dbReference type="EMBL" id="JAOEGN010000007">
    <property type="protein sequence ID" value="MCU0104986.1"/>
    <property type="molecule type" value="Genomic_DNA"/>
</dbReference>
<gene>
    <name evidence="2" type="ORF">N7603_04880</name>
</gene>
<dbReference type="RefSeq" id="WP_262096247.1">
    <property type="nucleotide sequence ID" value="NZ_JAOEGN010000007.1"/>
</dbReference>
<sequence>MKHIYKKGNDHTLILLHGTGGNEYDLIPIAERIQPEASILSIRGNVLEQGMPRFFKRIAMGVFDMESLKEETKNLYEFIVKASKDYYFDLKKTTLLGYSNGANIAISMLYTYDNPVQKAFLLRPMVPTDVILSKTLSEVEVVILSGKQDPIVSNDHPTRLEKQFKALNAKTSLYVLNTGHNLTQEDLSILVKYTN</sequence>
<comment type="caution">
    <text evidence="2">The sequence shown here is derived from an EMBL/GenBank/DDBJ whole genome shotgun (WGS) entry which is preliminary data.</text>
</comment>
<evidence type="ECO:0000313" key="2">
    <source>
        <dbReference type="EMBL" id="MCU0104986.1"/>
    </source>
</evidence>
<evidence type="ECO:0000259" key="1">
    <source>
        <dbReference type="Pfam" id="PF02230"/>
    </source>
</evidence>
<dbReference type="InterPro" id="IPR003140">
    <property type="entry name" value="PLipase/COase/thioEstase"/>
</dbReference>
<keyword evidence="3" id="KW-1185">Reference proteome</keyword>
<proteinExistence type="predicted"/>
<dbReference type="InterPro" id="IPR029058">
    <property type="entry name" value="AB_hydrolase_fold"/>
</dbReference>